<comment type="caution">
    <text evidence="2">The sequence shown here is derived from an EMBL/GenBank/DDBJ whole genome shotgun (WGS) entry which is preliminary data.</text>
</comment>
<reference evidence="2 3" key="1">
    <citation type="submission" date="2014-03" db="EMBL/GenBank/DDBJ databases">
        <title>Bradyrhizobium valentinum sp. nov., isolated from effective nodules of Lupinus mariae-josephae, a lupine endemic of basic-lime soils in Eastern Spain.</title>
        <authorList>
            <person name="Duran D."/>
            <person name="Rey L."/>
            <person name="Navarro A."/>
            <person name="Busquets A."/>
            <person name="Imperial J."/>
            <person name="Ruiz-Argueso T."/>
        </authorList>
    </citation>
    <scope>NUCLEOTIDE SEQUENCE [LARGE SCALE GENOMIC DNA]</scope>
    <source>
        <strain evidence="2 3">LmjM3</strain>
    </source>
</reference>
<dbReference type="PANTHER" id="PTHR43346:SF1">
    <property type="entry name" value="QUERCETIN 2,3-DIOXYGENASE-RELATED"/>
    <property type="match status" value="1"/>
</dbReference>
<name>A0A0R3L1R6_9BRAD</name>
<dbReference type="RefSeq" id="WP_057851744.1">
    <property type="nucleotide sequence ID" value="NZ_LLXX01000119.1"/>
</dbReference>
<dbReference type="Pfam" id="PF07883">
    <property type="entry name" value="Cupin_2"/>
    <property type="match status" value="1"/>
</dbReference>
<sequence>MKTEIAGITRANEGIQGISWSILGQTYVPKNVTEHSFSWHATLPPETFVPPHIHPDQDEYLYILEGQLDFLLDGADTQATPGDLVRLPMGKPHGIFNKSGRPAKALFWVSPTRRLYDLFWAIHNMKEQTPDAVVALAAEHNIHFLPPPPGA</sequence>
<proteinExistence type="predicted"/>
<accession>A0A0R3L1R6</accession>
<evidence type="ECO:0000313" key="3">
    <source>
        <dbReference type="Proteomes" id="UP000051913"/>
    </source>
</evidence>
<dbReference type="Gene3D" id="2.60.120.10">
    <property type="entry name" value="Jelly Rolls"/>
    <property type="match status" value="1"/>
</dbReference>
<dbReference type="OrthoDB" id="9791637at2"/>
<dbReference type="InterPro" id="IPR011051">
    <property type="entry name" value="RmlC_Cupin_sf"/>
</dbReference>
<protein>
    <submittedName>
        <fullName evidence="2">Cupin</fullName>
    </submittedName>
</protein>
<dbReference type="InterPro" id="IPR052538">
    <property type="entry name" value="Flavonoid_dioxygenase-like"/>
</dbReference>
<dbReference type="SUPFAM" id="SSF51182">
    <property type="entry name" value="RmlC-like cupins"/>
    <property type="match status" value="1"/>
</dbReference>
<dbReference type="EMBL" id="LLXX01000119">
    <property type="protein sequence ID" value="KRR05187.1"/>
    <property type="molecule type" value="Genomic_DNA"/>
</dbReference>
<dbReference type="AlphaFoldDB" id="A0A0R3L1R6"/>
<dbReference type="InterPro" id="IPR014710">
    <property type="entry name" value="RmlC-like_jellyroll"/>
</dbReference>
<organism evidence="2 3">
    <name type="scientific">Bradyrhizobium valentinum</name>
    <dbReference type="NCBI Taxonomy" id="1518501"/>
    <lineage>
        <taxon>Bacteria</taxon>
        <taxon>Pseudomonadati</taxon>
        <taxon>Pseudomonadota</taxon>
        <taxon>Alphaproteobacteria</taxon>
        <taxon>Hyphomicrobiales</taxon>
        <taxon>Nitrobacteraceae</taxon>
        <taxon>Bradyrhizobium</taxon>
    </lineage>
</organism>
<gene>
    <name evidence="2" type="ORF">CP49_00990</name>
</gene>
<evidence type="ECO:0000259" key="1">
    <source>
        <dbReference type="Pfam" id="PF07883"/>
    </source>
</evidence>
<keyword evidence="3" id="KW-1185">Reference proteome</keyword>
<dbReference type="Proteomes" id="UP000051913">
    <property type="component" value="Unassembled WGS sequence"/>
</dbReference>
<feature type="domain" description="Cupin type-2" evidence="1">
    <location>
        <begin position="40"/>
        <end position="108"/>
    </location>
</feature>
<dbReference type="PANTHER" id="PTHR43346">
    <property type="entry name" value="LIGAND BINDING DOMAIN PROTEIN, PUTATIVE (AFU_ORTHOLOGUE AFUA_6G14370)-RELATED"/>
    <property type="match status" value="1"/>
</dbReference>
<dbReference type="STRING" id="1518501.CQ10_25135"/>
<dbReference type="InterPro" id="IPR013096">
    <property type="entry name" value="Cupin_2"/>
</dbReference>
<evidence type="ECO:0000313" key="2">
    <source>
        <dbReference type="EMBL" id="KRR05187.1"/>
    </source>
</evidence>